<dbReference type="NCBIfam" id="TIGR00478">
    <property type="entry name" value="tly"/>
    <property type="match status" value="1"/>
</dbReference>
<dbReference type="SUPFAM" id="SSF53335">
    <property type="entry name" value="S-adenosyl-L-methionine-dependent methyltransferases"/>
    <property type="match status" value="1"/>
</dbReference>
<dbReference type="InterPro" id="IPR004538">
    <property type="entry name" value="Hemolysin_A/TlyA"/>
</dbReference>
<dbReference type="InterPro" id="IPR029063">
    <property type="entry name" value="SAM-dependent_MTases_sf"/>
</dbReference>
<accession>A0ABZ1C0G6</accession>
<dbReference type="EMBL" id="CP141615">
    <property type="protein sequence ID" value="WRP18335.1"/>
    <property type="molecule type" value="Genomic_DNA"/>
</dbReference>
<dbReference type="InterPro" id="IPR002942">
    <property type="entry name" value="S4_RNA-bd"/>
</dbReference>
<dbReference type="GO" id="GO:0032259">
    <property type="term" value="P:methylation"/>
    <property type="evidence" value="ECO:0007669"/>
    <property type="project" value="UniProtKB-KW"/>
</dbReference>
<name>A0ABZ1C0G6_9FIRM</name>
<dbReference type="CDD" id="cd02440">
    <property type="entry name" value="AdoMet_MTases"/>
    <property type="match status" value="1"/>
</dbReference>
<dbReference type="CDD" id="cd00165">
    <property type="entry name" value="S4"/>
    <property type="match status" value="1"/>
</dbReference>
<dbReference type="Pfam" id="PF01479">
    <property type="entry name" value="S4"/>
    <property type="match status" value="1"/>
</dbReference>
<dbReference type="Gene3D" id="3.10.290.10">
    <property type="entry name" value="RNA-binding S4 domain"/>
    <property type="match status" value="1"/>
</dbReference>
<keyword evidence="6" id="KW-1185">Reference proteome</keyword>
<gene>
    <name evidence="5" type="ORF">U7230_04830</name>
</gene>
<dbReference type="PIRSF" id="PIRSF005578">
    <property type="entry name" value="TlyA"/>
    <property type="match status" value="1"/>
</dbReference>
<keyword evidence="1 3" id="KW-0694">RNA-binding</keyword>
<evidence type="ECO:0000256" key="3">
    <source>
        <dbReference type="PROSITE-ProRule" id="PRU00182"/>
    </source>
</evidence>
<dbReference type="SMART" id="SM00363">
    <property type="entry name" value="S4"/>
    <property type="match status" value="1"/>
</dbReference>
<dbReference type="InterPro" id="IPR047048">
    <property type="entry name" value="TlyA"/>
</dbReference>
<organism evidence="5 6">
    <name type="scientific">Carboxydichorda subterranea</name>
    <dbReference type="NCBI Taxonomy" id="3109565"/>
    <lineage>
        <taxon>Bacteria</taxon>
        <taxon>Bacillati</taxon>
        <taxon>Bacillota</taxon>
        <taxon>Limnochordia</taxon>
        <taxon>Limnochordales</taxon>
        <taxon>Geochordaceae</taxon>
        <taxon>Carboxydichorda</taxon>
    </lineage>
</organism>
<dbReference type="SUPFAM" id="SSF55174">
    <property type="entry name" value="Alpha-L RNA-binding motif"/>
    <property type="match status" value="1"/>
</dbReference>
<evidence type="ECO:0000313" key="6">
    <source>
        <dbReference type="Proteomes" id="UP001332192"/>
    </source>
</evidence>
<keyword evidence="5" id="KW-0489">Methyltransferase</keyword>
<sequence>MKGHSMAGKPVKHPRADQALVEQALARSREEARQLILMGAVRAGEQVISRPGQRIDPGVRLEVAGPRNPYVSRGGLKLQRVLEEVPVPVEGAVCMDVGASTGGFTDCLLRHGARKVYAVDVGYGQLAWKLRNDPRVVVLERTNIRYLPPERIGEPLDVITVDTSFISVTLFLAKLRAMLRPEGWAVVLVKPQFEAGRAQVKRGGVVKDPGVHRQVLEKVASSAVEAGFRVEAVLRSPLLGPKGNLEFFEVLRPLASRGSAGVATGAATVDAMIERALAEPAPRQEEAGQPRSGS</sequence>
<comment type="similarity">
    <text evidence="2">Belongs to the TlyA family.</text>
</comment>
<proteinExistence type="inferred from homology"/>
<dbReference type="Proteomes" id="UP001332192">
    <property type="component" value="Chromosome"/>
</dbReference>
<evidence type="ECO:0000256" key="2">
    <source>
        <dbReference type="ARBA" id="ARBA00029460"/>
    </source>
</evidence>
<dbReference type="GO" id="GO:0008168">
    <property type="term" value="F:methyltransferase activity"/>
    <property type="evidence" value="ECO:0007669"/>
    <property type="project" value="UniProtKB-KW"/>
</dbReference>
<dbReference type="InterPro" id="IPR002877">
    <property type="entry name" value="RNA_MeTrfase_FtsJ_dom"/>
</dbReference>
<keyword evidence="5" id="KW-0808">Transferase</keyword>
<dbReference type="PROSITE" id="PS50889">
    <property type="entry name" value="S4"/>
    <property type="match status" value="1"/>
</dbReference>
<dbReference type="RefSeq" id="WP_324717606.1">
    <property type="nucleotide sequence ID" value="NZ_CP141615.1"/>
</dbReference>
<feature type="domain" description="RNA-binding S4" evidence="4">
    <location>
        <begin position="14"/>
        <end position="79"/>
    </location>
</feature>
<evidence type="ECO:0000313" key="5">
    <source>
        <dbReference type="EMBL" id="WRP18335.1"/>
    </source>
</evidence>
<dbReference type="PANTHER" id="PTHR32319">
    <property type="entry name" value="BACTERIAL HEMOLYSIN-LIKE PROTEIN"/>
    <property type="match status" value="1"/>
</dbReference>
<protein>
    <submittedName>
        <fullName evidence="5">TlyA family RNA methyltransferase</fullName>
    </submittedName>
</protein>
<dbReference type="InterPro" id="IPR036986">
    <property type="entry name" value="S4_RNA-bd_sf"/>
</dbReference>
<dbReference type="Gene3D" id="3.40.50.150">
    <property type="entry name" value="Vaccinia Virus protein VP39"/>
    <property type="match status" value="1"/>
</dbReference>
<evidence type="ECO:0000259" key="4">
    <source>
        <dbReference type="SMART" id="SM00363"/>
    </source>
</evidence>
<reference evidence="5 6" key="1">
    <citation type="journal article" date="2024" name="Front. Microbiol.">
        <title>Novel thermophilic genera Geochorda gen. nov. and Carboxydochorda gen. nov. from the deep terrestrial subsurface reveal the ecophysiological diversity in the class Limnochordia.</title>
        <authorList>
            <person name="Karnachuk O.V."/>
            <person name="Lukina A.P."/>
            <person name="Avakyan M.R."/>
            <person name="Kadnikov V.V."/>
            <person name="Begmatov S."/>
            <person name="Beletsky A.V."/>
            <person name="Vlasova K.G."/>
            <person name="Novikov A.A."/>
            <person name="Shcherbakova V.A."/>
            <person name="Mardanov A.V."/>
            <person name="Ravin N.V."/>
        </authorList>
    </citation>
    <scope>NUCLEOTIDE SEQUENCE [LARGE SCALE GENOMIC DNA]</scope>
    <source>
        <strain evidence="5 6">L945</strain>
    </source>
</reference>
<dbReference type="Pfam" id="PF01728">
    <property type="entry name" value="FtsJ"/>
    <property type="match status" value="1"/>
</dbReference>
<dbReference type="PANTHER" id="PTHR32319:SF0">
    <property type="entry name" value="BACTERIAL HEMOLYSIN-LIKE PROTEIN"/>
    <property type="match status" value="1"/>
</dbReference>
<evidence type="ECO:0000256" key="1">
    <source>
        <dbReference type="ARBA" id="ARBA00022884"/>
    </source>
</evidence>